<dbReference type="SFLD" id="SFLDG00179">
    <property type="entry name" value="mandelate_racemase"/>
    <property type="match status" value="1"/>
</dbReference>
<dbReference type="Gene3D" id="3.30.390.10">
    <property type="entry name" value="Enolase-like, N-terminal domain"/>
    <property type="match status" value="1"/>
</dbReference>
<dbReference type="InterPro" id="IPR013341">
    <property type="entry name" value="Mandelate_racemase_N_dom"/>
</dbReference>
<dbReference type="InterPro" id="IPR029017">
    <property type="entry name" value="Enolase-like_N"/>
</dbReference>
<reference evidence="3 4" key="1">
    <citation type="journal article" date="2016" name="Nat. Commun.">
        <title>Thousands of microbial genomes shed light on interconnected biogeochemical processes in an aquifer system.</title>
        <authorList>
            <person name="Anantharaman K."/>
            <person name="Brown C.T."/>
            <person name="Hug L.A."/>
            <person name="Sharon I."/>
            <person name="Castelle C.J."/>
            <person name="Probst A.J."/>
            <person name="Thomas B.C."/>
            <person name="Singh A."/>
            <person name="Wilkins M.J."/>
            <person name="Karaoz U."/>
            <person name="Brodie E.L."/>
            <person name="Williams K.H."/>
            <person name="Hubbard S.S."/>
            <person name="Banfield J.F."/>
        </authorList>
    </citation>
    <scope>NUCLEOTIDE SEQUENCE [LARGE SCALE GENOMIC DNA]</scope>
</reference>
<dbReference type="Pfam" id="PF13378">
    <property type="entry name" value="MR_MLE_C"/>
    <property type="match status" value="1"/>
</dbReference>
<dbReference type="Gene3D" id="3.20.20.120">
    <property type="entry name" value="Enolase-like C-terminal domain"/>
    <property type="match status" value="1"/>
</dbReference>
<dbReference type="SUPFAM" id="SSF51604">
    <property type="entry name" value="Enolase C-terminal domain-like"/>
    <property type="match status" value="1"/>
</dbReference>
<comment type="caution">
    <text evidence="3">The sequence shown here is derived from an EMBL/GenBank/DDBJ whole genome shotgun (WGS) entry which is preliminary data.</text>
</comment>
<dbReference type="PANTHER" id="PTHR48080:SF2">
    <property type="entry name" value="D-GALACTONATE DEHYDRATASE"/>
    <property type="match status" value="1"/>
</dbReference>
<organism evidence="3 4">
    <name type="scientific">Candidatus Giovannonibacteria bacterium RIFCSPHIGHO2_02_43_13</name>
    <dbReference type="NCBI Taxonomy" id="1798330"/>
    <lineage>
        <taxon>Bacteria</taxon>
        <taxon>Candidatus Giovannoniibacteriota</taxon>
    </lineage>
</organism>
<dbReference type="GO" id="GO:0009063">
    <property type="term" value="P:amino acid catabolic process"/>
    <property type="evidence" value="ECO:0007669"/>
    <property type="project" value="InterPro"/>
</dbReference>
<evidence type="ECO:0000256" key="1">
    <source>
        <dbReference type="ARBA" id="ARBA00023239"/>
    </source>
</evidence>
<name>A0A1F5WTB4_9BACT</name>
<evidence type="ECO:0000259" key="2">
    <source>
        <dbReference type="SMART" id="SM00922"/>
    </source>
</evidence>
<dbReference type="Proteomes" id="UP000178425">
    <property type="component" value="Unassembled WGS sequence"/>
</dbReference>
<dbReference type="Pfam" id="PF02746">
    <property type="entry name" value="MR_MLE_N"/>
    <property type="match status" value="1"/>
</dbReference>
<dbReference type="PROSITE" id="PS00908">
    <property type="entry name" value="MR_MLE_1"/>
    <property type="match status" value="1"/>
</dbReference>
<dbReference type="EMBL" id="MFHI01000016">
    <property type="protein sequence ID" value="OGF78896.1"/>
    <property type="molecule type" value="Genomic_DNA"/>
</dbReference>
<dbReference type="InterPro" id="IPR029065">
    <property type="entry name" value="Enolase_C-like"/>
</dbReference>
<evidence type="ECO:0000313" key="3">
    <source>
        <dbReference type="EMBL" id="OGF78896.1"/>
    </source>
</evidence>
<protein>
    <recommendedName>
        <fullName evidence="2">Mandelate racemase/muconate lactonizing enzyme C-terminal domain-containing protein</fullName>
    </recommendedName>
</protein>
<dbReference type="CDD" id="cd03316">
    <property type="entry name" value="MR_like"/>
    <property type="match status" value="1"/>
</dbReference>
<dbReference type="SUPFAM" id="SSF54826">
    <property type="entry name" value="Enolase N-terminal domain-like"/>
    <property type="match status" value="1"/>
</dbReference>
<dbReference type="GO" id="GO:0016829">
    <property type="term" value="F:lyase activity"/>
    <property type="evidence" value="ECO:0007669"/>
    <property type="project" value="UniProtKB-KW"/>
</dbReference>
<dbReference type="InterPro" id="IPR034593">
    <property type="entry name" value="DgoD-like"/>
</dbReference>
<dbReference type="InterPro" id="IPR013342">
    <property type="entry name" value="Mandelate_racemase_C"/>
</dbReference>
<sequence length="397" mass="45250">MKIKSVKTLHCDAGWRPWTFVKILTDDGIIGWSECTDSHGSPRGIEGVVKDLEFLLLGEDPADIDRLRWKVFSRTRQSVGGIVQKAIAGIENALWDIKGKLYGVPVYKLLGGALRQSLPLYWSHCGTTRVRAHDTVKKPQIKCMQDMIDFGAEIKLSGFKAIKTNIAVIGKDSHIYMPGFFKSAYGWPELNADKKILRAIDIWVGAFRKVLGDDTGIILDLNFNFKTEGYIKIGRMLEKYDLLWLEIDSYDPEALRQIKDSVSMPICSGENLYGARQYRPYFERHAMDSASVDIIWNGFTESRRIADMAELYEMNVTPHNFNGHLSTFISAQFAALTPNIRLMEIDVDDVPWRDELFMKVPLFTKDDKEMLLPEGPGWGTEVNEKVLRAHPWPKEEK</sequence>
<dbReference type="PANTHER" id="PTHR48080">
    <property type="entry name" value="D-GALACTONATE DEHYDRATASE-RELATED"/>
    <property type="match status" value="1"/>
</dbReference>
<dbReference type="InterPro" id="IPR018110">
    <property type="entry name" value="Mandel_Rmase/mucon_lact_enz_CS"/>
</dbReference>
<dbReference type="SMART" id="SM00922">
    <property type="entry name" value="MR_MLE"/>
    <property type="match status" value="1"/>
</dbReference>
<keyword evidence="1" id="KW-0456">Lyase</keyword>
<gene>
    <name evidence="3" type="ORF">A2W54_02460</name>
</gene>
<proteinExistence type="predicted"/>
<dbReference type="AlphaFoldDB" id="A0A1F5WTB4"/>
<dbReference type="SFLD" id="SFLDS00001">
    <property type="entry name" value="Enolase"/>
    <property type="match status" value="1"/>
</dbReference>
<feature type="domain" description="Mandelate racemase/muconate lactonizing enzyme C-terminal" evidence="2">
    <location>
        <begin position="144"/>
        <end position="265"/>
    </location>
</feature>
<dbReference type="InterPro" id="IPR036849">
    <property type="entry name" value="Enolase-like_C_sf"/>
</dbReference>
<evidence type="ECO:0000313" key="4">
    <source>
        <dbReference type="Proteomes" id="UP000178425"/>
    </source>
</evidence>
<accession>A0A1F5WTB4</accession>